<gene>
    <name evidence="7" type="ORF">EYC84_000365</name>
</gene>
<dbReference type="Proteomes" id="UP000322873">
    <property type="component" value="Unassembled WGS sequence"/>
</dbReference>
<sequence length="539" mass="58418">MEGPSEEKKFTRSKSDWQGTPSIESLAILSYTTTPSEEELATLRRMGGKIEASAWLVALFSGAERFAFYALQAPLQNYIQNPASKFGRPGALGLGQSLATALNCFLILIAYITPVFAGILADGHWGPYKTLVVSCCIYLSGVLLLLVTSIPRAIEAGAGLGGLIGSFVLLGLGIGGVKSSVAPFTADQVNGNGKQLTILHTGERVVIDHDLTVRRVYSIFYWCTNIGALSGLASTTLEKYFGFWTSFLLAFGALSFGTSVLILGRKRYQCRKPEANFRVKLLSALACAIKGGFNLDTAEPAVQLEKYGRAVPWDEKFVEDLRQALQACKVWAIYPIVWLCYQQNQTNLISQAGQMITYGIPNDATASLNPIFVLLIVPLFECFVYPSMHKIKLTPRPTVRMTLGFILISISMALATGIQQVVYNAPPCYNHPLECSASENGSKPNEASILLQLPIHFISALGEVLWSVAGSEYAYNKAAPHMKSTLQAVTMLTVAMGSALGLAMSPVAHNPNLTILFASFTGAMTVTSMVFGLLFWKCN</sequence>
<dbReference type="OrthoDB" id="8904098at2759"/>
<comment type="similarity">
    <text evidence="2">Belongs to the major facilitator superfamily. Proton-dependent oligopeptide transporter (POT/PTR) (TC 2.A.17) family.</text>
</comment>
<dbReference type="GO" id="GO:0016020">
    <property type="term" value="C:membrane"/>
    <property type="evidence" value="ECO:0007669"/>
    <property type="project" value="UniProtKB-SubCell"/>
</dbReference>
<dbReference type="EMBL" id="VICG01000006">
    <property type="protein sequence ID" value="KAA8570995.1"/>
    <property type="molecule type" value="Genomic_DNA"/>
</dbReference>
<dbReference type="Gene3D" id="1.20.1250.20">
    <property type="entry name" value="MFS general substrate transporter like domains"/>
    <property type="match status" value="1"/>
</dbReference>
<comment type="caution">
    <text evidence="7">The sequence shown here is derived from an EMBL/GenBank/DDBJ whole genome shotgun (WGS) entry which is preliminary data.</text>
</comment>
<name>A0A5M9JW02_MONFR</name>
<dbReference type="PANTHER" id="PTHR11654">
    <property type="entry name" value="OLIGOPEPTIDE TRANSPORTER-RELATED"/>
    <property type="match status" value="1"/>
</dbReference>
<evidence type="ECO:0000313" key="8">
    <source>
        <dbReference type="Proteomes" id="UP000322873"/>
    </source>
</evidence>
<organism evidence="7 8">
    <name type="scientific">Monilinia fructicola</name>
    <name type="common">Brown rot fungus</name>
    <name type="synonym">Ciboria fructicola</name>
    <dbReference type="NCBI Taxonomy" id="38448"/>
    <lineage>
        <taxon>Eukaryota</taxon>
        <taxon>Fungi</taxon>
        <taxon>Dikarya</taxon>
        <taxon>Ascomycota</taxon>
        <taxon>Pezizomycotina</taxon>
        <taxon>Leotiomycetes</taxon>
        <taxon>Helotiales</taxon>
        <taxon>Sclerotiniaceae</taxon>
        <taxon>Monilinia</taxon>
    </lineage>
</organism>
<dbReference type="InterPro" id="IPR000109">
    <property type="entry name" value="POT_fam"/>
</dbReference>
<feature type="transmembrane region" description="Helical" evidence="6">
    <location>
        <begin position="515"/>
        <end position="536"/>
    </location>
</feature>
<evidence type="ECO:0000256" key="1">
    <source>
        <dbReference type="ARBA" id="ARBA00004141"/>
    </source>
</evidence>
<evidence type="ECO:0000256" key="2">
    <source>
        <dbReference type="ARBA" id="ARBA00005982"/>
    </source>
</evidence>
<feature type="transmembrane region" description="Helical" evidence="6">
    <location>
        <begin position="401"/>
        <end position="423"/>
    </location>
</feature>
<keyword evidence="5 6" id="KW-0472">Membrane</keyword>
<keyword evidence="3 6" id="KW-0812">Transmembrane</keyword>
<dbReference type="Pfam" id="PF00854">
    <property type="entry name" value="PTR2"/>
    <property type="match status" value="1"/>
</dbReference>
<evidence type="ECO:0000256" key="3">
    <source>
        <dbReference type="ARBA" id="ARBA00022692"/>
    </source>
</evidence>
<evidence type="ECO:0000256" key="6">
    <source>
        <dbReference type="SAM" id="Phobius"/>
    </source>
</evidence>
<protein>
    <recommendedName>
        <fullName evidence="9">Peptide transporter PTR2</fullName>
    </recommendedName>
</protein>
<proteinExistence type="inferred from homology"/>
<keyword evidence="8" id="KW-1185">Reference proteome</keyword>
<evidence type="ECO:0000256" key="4">
    <source>
        <dbReference type="ARBA" id="ARBA00022989"/>
    </source>
</evidence>
<evidence type="ECO:0008006" key="9">
    <source>
        <dbReference type="Google" id="ProtNLM"/>
    </source>
</evidence>
<feature type="transmembrane region" description="Helical" evidence="6">
    <location>
        <begin position="449"/>
        <end position="468"/>
    </location>
</feature>
<reference evidence="7 8" key="1">
    <citation type="submission" date="2019-06" db="EMBL/GenBank/DDBJ databases">
        <title>Genome Sequence of the Brown Rot Fungal Pathogen Monilinia fructicola.</title>
        <authorList>
            <person name="De Miccolis Angelini R.M."/>
            <person name="Landi L."/>
            <person name="Abate D."/>
            <person name="Pollastro S."/>
            <person name="Romanazzi G."/>
            <person name="Faretra F."/>
        </authorList>
    </citation>
    <scope>NUCLEOTIDE SEQUENCE [LARGE SCALE GENOMIC DNA]</scope>
    <source>
        <strain evidence="7 8">Mfrc123</strain>
    </source>
</reference>
<evidence type="ECO:0000256" key="5">
    <source>
        <dbReference type="ARBA" id="ARBA00023136"/>
    </source>
</evidence>
<feature type="transmembrane region" description="Helical" evidence="6">
    <location>
        <begin position="91"/>
        <end position="119"/>
    </location>
</feature>
<feature type="transmembrane region" description="Helical" evidence="6">
    <location>
        <begin position="489"/>
        <end position="509"/>
    </location>
</feature>
<dbReference type="SUPFAM" id="SSF103473">
    <property type="entry name" value="MFS general substrate transporter"/>
    <property type="match status" value="1"/>
</dbReference>
<comment type="subcellular location">
    <subcellularLocation>
        <location evidence="1">Membrane</location>
        <topology evidence="1">Multi-pass membrane protein</topology>
    </subcellularLocation>
</comment>
<dbReference type="InterPro" id="IPR036259">
    <property type="entry name" value="MFS_trans_sf"/>
</dbReference>
<feature type="transmembrane region" description="Helical" evidence="6">
    <location>
        <begin position="156"/>
        <end position="177"/>
    </location>
</feature>
<dbReference type="VEuPathDB" id="FungiDB:MFRU_028g00390"/>
<dbReference type="GO" id="GO:0022857">
    <property type="term" value="F:transmembrane transporter activity"/>
    <property type="evidence" value="ECO:0007669"/>
    <property type="project" value="InterPro"/>
</dbReference>
<accession>A0A5M9JW02</accession>
<evidence type="ECO:0000313" key="7">
    <source>
        <dbReference type="EMBL" id="KAA8570995.1"/>
    </source>
</evidence>
<feature type="transmembrane region" description="Helical" evidence="6">
    <location>
        <begin position="131"/>
        <end position="150"/>
    </location>
</feature>
<feature type="transmembrane region" description="Helical" evidence="6">
    <location>
        <begin position="243"/>
        <end position="263"/>
    </location>
</feature>
<dbReference type="AlphaFoldDB" id="A0A5M9JW02"/>
<keyword evidence="4 6" id="KW-1133">Transmembrane helix</keyword>